<dbReference type="OrthoDB" id="794429at2"/>
<gene>
    <name evidence="3" type="ORF">SAMN05661044_02211</name>
</gene>
<dbReference type="STRING" id="407022.SAMN05661044_02211"/>
<dbReference type="InterPro" id="IPR025419">
    <property type="entry name" value="DUF4142"/>
</dbReference>
<evidence type="ECO:0000313" key="4">
    <source>
        <dbReference type="Proteomes" id="UP000199421"/>
    </source>
</evidence>
<sequence>MNKKIALLSLSTFACVLSMSSCTSVGEHKSSSELYYTNSTHADSEEYKFLRTVYQLASDEVEFAKIISQKGGSASIKSLAANLTNQYGGVLTKIDELAKNANVLIPFSAASKFELKGGLDSAQSSVLEKEFLKHSLHNQERIIHQFESVEHNTKVATNRYASEILPALEKTAEETKALL</sequence>
<dbReference type="EMBL" id="FOAF01000002">
    <property type="protein sequence ID" value="SEL33948.1"/>
    <property type="molecule type" value="Genomic_DNA"/>
</dbReference>
<dbReference type="PROSITE" id="PS51257">
    <property type="entry name" value="PROKAR_LIPOPROTEIN"/>
    <property type="match status" value="1"/>
</dbReference>
<accession>A0A1H7PET0</accession>
<proteinExistence type="predicted"/>
<evidence type="ECO:0000256" key="1">
    <source>
        <dbReference type="SAM" id="SignalP"/>
    </source>
</evidence>
<dbReference type="RefSeq" id="WP_093323926.1">
    <property type="nucleotide sequence ID" value="NZ_FOAF01000002.1"/>
</dbReference>
<keyword evidence="1" id="KW-0732">Signal</keyword>
<evidence type="ECO:0000259" key="2">
    <source>
        <dbReference type="Pfam" id="PF13628"/>
    </source>
</evidence>
<protein>
    <recommendedName>
        <fullName evidence="2">DUF4142 domain-containing protein</fullName>
    </recommendedName>
</protein>
<name>A0A1H7PET0_OLID1</name>
<keyword evidence="4" id="KW-1185">Reference proteome</keyword>
<reference evidence="4" key="1">
    <citation type="submission" date="2016-10" db="EMBL/GenBank/DDBJ databases">
        <authorList>
            <person name="Varghese N."/>
            <person name="Submissions S."/>
        </authorList>
    </citation>
    <scope>NUCLEOTIDE SEQUENCE [LARGE SCALE GENOMIC DNA]</scope>
    <source>
        <strain evidence="4">DSM 18733</strain>
    </source>
</reference>
<feature type="domain" description="DUF4142" evidence="2">
    <location>
        <begin position="48"/>
        <end position="178"/>
    </location>
</feature>
<evidence type="ECO:0000313" key="3">
    <source>
        <dbReference type="EMBL" id="SEL33948.1"/>
    </source>
</evidence>
<organism evidence="3 4">
    <name type="scientific">Olivibacter domesticus</name>
    <name type="common">Pseudosphingobacterium domesticum</name>
    <dbReference type="NCBI Taxonomy" id="407022"/>
    <lineage>
        <taxon>Bacteria</taxon>
        <taxon>Pseudomonadati</taxon>
        <taxon>Bacteroidota</taxon>
        <taxon>Sphingobacteriia</taxon>
        <taxon>Sphingobacteriales</taxon>
        <taxon>Sphingobacteriaceae</taxon>
        <taxon>Olivibacter</taxon>
    </lineage>
</organism>
<dbReference type="Pfam" id="PF13628">
    <property type="entry name" value="DUF4142"/>
    <property type="match status" value="1"/>
</dbReference>
<feature type="chain" id="PRO_5011685775" description="DUF4142 domain-containing protein" evidence="1">
    <location>
        <begin position="24"/>
        <end position="179"/>
    </location>
</feature>
<dbReference type="AlphaFoldDB" id="A0A1H7PET0"/>
<feature type="signal peptide" evidence="1">
    <location>
        <begin position="1"/>
        <end position="23"/>
    </location>
</feature>
<dbReference type="Proteomes" id="UP000199421">
    <property type="component" value="Unassembled WGS sequence"/>
</dbReference>